<dbReference type="Pfam" id="PF05170">
    <property type="entry name" value="AsmA"/>
    <property type="match status" value="1"/>
</dbReference>
<name>A0A937F2P3_9BACT</name>
<feature type="compositionally biased region" description="Basic and acidic residues" evidence="1">
    <location>
        <begin position="958"/>
        <end position="974"/>
    </location>
</feature>
<dbReference type="InterPro" id="IPR052894">
    <property type="entry name" value="AsmA-related"/>
</dbReference>
<dbReference type="InterPro" id="IPR007844">
    <property type="entry name" value="AsmA"/>
</dbReference>
<organism evidence="3 4">
    <name type="scientific">Fulvivirga sediminis</name>
    <dbReference type="NCBI Taxonomy" id="2803949"/>
    <lineage>
        <taxon>Bacteria</taxon>
        <taxon>Pseudomonadati</taxon>
        <taxon>Bacteroidota</taxon>
        <taxon>Cytophagia</taxon>
        <taxon>Cytophagales</taxon>
        <taxon>Fulvivirgaceae</taxon>
        <taxon>Fulvivirga</taxon>
    </lineage>
</organism>
<evidence type="ECO:0000313" key="3">
    <source>
        <dbReference type="EMBL" id="MBL3654620.1"/>
    </source>
</evidence>
<accession>A0A937F2P3</accession>
<proteinExistence type="predicted"/>
<dbReference type="GO" id="GO:0005886">
    <property type="term" value="C:plasma membrane"/>
    <property type="evidence" value="ECO:0007669"/>
    <property type="project" value="TreeGrafter"/>
</dbReference>
<evidence type="ECO:0000259" key="2">
    <source>
        <dbReference type="Pfam" id="PF05170"/>
    </source>
</evidence>
<evidence type="ECO:0000256" key="1">
    <source>
        <dbReference type="SAM" id="MobiDB-lite"/>
    </source>
</evidence>
<dbReference type="EMBL" id="JAESIY010000001">
    <property type="protein sequence ID" value="MBL3654620.1"/>
    <property type="molecule type" value="Genomic_DNA"/>
</dbReference>
<gene>
    <name evidence="3" type="ORF">JL102_00645</name>
</gene>
<protein>
    <submittedName>
        <fullName evidence="3">AsmA family protein</fullName>
    </submittedName>
</protein>
<sequence length="992" mass="108875">MKKVLIIFGSIILILLAAAFIIPIAFKDQIKASIDKALAESVDADIVWDVEDFNISLFKNFPNATANLNNFGVLNHAPFEGQLLFAVQQFEVEVDLFSLFGDQIKIEGIKLHRPEVFIKVLEDGRTNYDIAISDSTAVEASQDTTTAAYNIGIDHWEINDGHVVYDDKSLPFKLEIKELNHNGSGDFTQDIFDLTTYTSADSVTVDFDGTEYITDKHLEIDAILSISDEYSKYTFKENTVKVNDFALSFKGFLALLDDGSIDMDLTYGTKENTFKSLLSLVPGVYTESFNDIQTEGTLAFDGGVKGLYDSLSMPAFNLNMKVNDALFKYPDLPNAVKNINMDLAVANTDGVIDNTVVDLKQLHLEFGANPFDAKLLLKNLYNYDMEANVKGSLNLEELSKMFPMEGMAIKGSFNVDMSASGVYDSVKQIIPSIDATMSMKNGYVKTSEFPYALENLGFDASITDPTGKMKDFKAVVQNFKMVMDGQPFEAAMIVSNLDNYTWDVSAKGGVDLEKITKVFPLEGMELTGKINADLKTAGNMAELEAERYQNLPTSGKVSVESFTYKDAELPYDVTISNAAVSFDPQKMKIDNFKGTVGKSDMAITGSVSNYIGYMFGDNQTIEGAMNFNSNLLDLNEFMEEDEDPAPAVGEEEASYGVIQVPENIDFVLHSNIKTVKVMDMDITNAKGDIIVRNGIANLSDLKFNLLGGAFAVNGDYNAKDINDPKYNFSLDINKLSIQKAFQTFSIVQTYAPVAKTVNGDVSTDFKISGSLDKEMMPKMETVNGSGVLEVLQASMKDSKIVKGITSLTKLNNTDQVTLKDVMMSIKIEDGKLKVEPFDVKLGDYTTNISGTTGLGGGINYNVKMDVPAGKLGTQFNSLISQYSGSSASSGSTIPINIGIGGTFDDPKATLISSEQKEQVKNAVKEKAKEEVKDAAADLLDKVKDEKAKEVIGNILGNKKSDSTKKEDSKVDFEKAKEEAKDKIKDLFKRKDK</sequence>
<dbReference type="Proteomes" id="UP000659388">
    <property type="component" value="Unassembled WGS sequence"/>
</dbReference>
<dbReference type="PANTHER" id="PTHR30441">
    <property type="entry name" value="DUF748 DOMAIN-CONTAINING PROTEIN"/>
    <property type="match status" value="1"/>
</dbReference>
<dbReference type="PANTHER" id="PTHR30441:SF8">
    <property type="entry name" value="DUF748 DOMAIN-CONTAINING PROTEIN"/>
    <property type="match status" value="1"/>
</dbReference>
<feature type="domain" description="AsmA" evidence="2">
    <location>
        <begin position="3"/>
        <end position="170"/>
    </location>
</feature>
<comment type="caution">
    <text evidence="3">The sequence shown here is derived from an EMBL/GenBank/DDBJ whole genome shotgun (WGS) entry which is preliminary data.</text>
</comment>
<dbReference type="RefSeq" id="WP_202241580.1">
    <property type="nucleotide sequence ID" value="NZ_JAESIY010000001.1"/>
</dbReference>
<reference evidence="3" key="1">
    <citation type="submission" date="2021-01" db="EMBL/GenBank/DDBJ databases">
        <title>Fulvivirga kasyanovii gen. nov., sp nov., a novel member of the phylum Bacteroidetes isolated from seawater in a mussel farm.</title>
        <authorList>
            <person name="Zhao L.-H."/>
            <person name="Wang Z.-J."/>
        </authorList>
    </citation>
    <scope>NUCLEOTIDE SEQUENCE</scope>
    <source>
        <strain evidence="3">2943</strain>
    </source>
</reference>
<evidence type="ECO:0000313" key="4">
    <source>
        <dbReference type="Proteomes" id="UP000659388"/>
    </source>
</evidence>
<dbReference type="AlphaFoldDB" id="A0A937F2P3"/>
<keyword evidence="4" id="KW-1185">Reference proteome</keyword>
<dbReference type="GO" id="GO:0090313">
    <property type="term" value="P:regulation of protein targeting to membrane"/>
    <property type="evidence" value="ECO:0007669"/>
    <property type="project" value="TreeGrafter"/>
</dbReference>
<feature type="region of interest" description="Disordered" evidence="1">
    <location>
        <begin position="955"/>
        <end position="974"/>
    </location>
</feature>